<sequence length="164" mass="19023">MVWDRFVRVFHWSLVLGIALNYWVLEEGDPPHEWLGYGLGALVLARIAWGFIGPRNARFSDFVAGPRRVLHSLRHFAEEHREHRGHTPPAGWMILTLLTLVLGLVVTGWMQGLDAFWGEEWLEETHEWLANALIGAAAVHVAAVFFIQHRYRLPLLRSMLWRRD</sequence>
<feature type="transmembrane region" description="Helical" evidence="6">
    <location>
        <begin position="7"/>
        <end position="23"/>
    </location>
</feature>
<keyword evidence="5 6" id="KW-0472">Membrane</keyword>
<keyword evidence="4 6" id="KW-1133">Transmembrane helix</keyword>
<dbReference type="GO" id="GO:0020037">
    <property type="term" value="F:heme binding"/>
    <property type="evidence" value="ECO:0007669"/>
    <property type="project" value="TreeGrafter"/>
</dbReference>
<protein>
    <submittedName>
        <fullName evidence="8">Cytochrome B</fullName>
    </submittedName>
</protein>
<dbReference type="InterPro" id="IPR016174">
    <property type="entry name" value="Di-haem_cyt_TM"/>
</dbReference>
<gene>
    <name evidence="8" type="ORF">E4634_11895</name>
</gene>
<dbReference type="RefSeq" id="WP_135444161.1">
    <property type="nucleotide sequence ID" value="NZ_SRLE01000008.1"/>
</dbReference>
<evidence type="ECO:0000256" key="1">
    <source>
        <dbReference type="ARBA" id="ARBA00004651"/>
    </source>
</evidence>
<feature type="transmembrane region" description="Helical" evidence="6">
    <location>
        <begin position="35"/>
        <end position="52"/>
    </location>
</feature>
<evidence type="ECO:0000313" key="9">
    <source>
        <dbReference type="Proteomes" id="UP000298050"/>
    </source>
</evidence>
<keyword evidence="2" id="KW-1003">Cell membrane</keyword>
<dbReference type="Proteomes" id="UP000298050">
    <property type="component" value="Unassembled WGS sequence"/>
</dbReference>
<evidence type="ECO:0000256" key="3">
    <source>
        <dbReference type="ARBA" id="ARBA00022692"/>
    </source>
</evidence>
<dbReference type="AlphaFoldDB" id="A0A4Z0LZZ3"/>
<feature type="transmembrane region" description="Helical" evidence="6">
    <location>
        <begin position="129"/>
        <end position="147"/>
    </location>
</feature>
<dbReference type="InterPro" id="IPR051542">
    <property type="entry name" value="Hydrogenase_cytochrome"/>
</dbReference>
<dbReference type="Gene3D" id="1.20.950.20">
    <property type="entry name" value="Transmembrane di-heme cytochromes, Chain C"/>
    <property type="match status" value="1"/>
</dbReference>
<accession>A0A4Z0LZZ3</accession>
<dbReference type="Pfam" id="PF01292">
    <property type="entry name" value="Ni_hydr_CYTB"/>
    <property type="match status" value="1"/>
</dbReference>
<organism evidence="8 9">
    <name type="scientific">Mangrovimicrobium sediminis</name>
    <dbReference type="NCBI Taxonomy" id="2562682"/>
    <lineage>
        <taxon>Bacteria</taxon>
        <taxon>Pseudomonadati</taxon>
        <taxon>Pseudomonadota</taxon>
        <taxon>Gammaproteobacteria</taxon>
        <taxon>Cellvibrionales</taxon>
        <taxon>Halieaceae</taxon>
        <taxon>Mangrovimicrobium</taxon>
    </lineage>
</organism>
<keyword evidence="3 6" id="KW-0812">Transmembrane</keyword>
<dbReference type="GO" id="GO:0005886">
    <property type="term" value="C:plasma membrane"/>
    <property type="evidence" value="ECO:0007669"/>
    <property type="project" value="UniProtKB-SubCell"/>
</dbReference>
<dbReference type="OrthoDB" id="196472at2"/>
<evidence type="ECO:0000259" key="7">
    <source>
        <dbReference type="Pfam" id="PF01292"/>
    </source>
</evidence>
<dbReference type="SUPFAM" id="SSF81342">
    <property type="entry name" value="Transmembrane di-heme cytochromes"/>
    <property type="match status" value="1"/>
</dbReference>
<dbReference type="PANTHER" id="PTHR30485:SF2">
    <property type="entry name" value="BLL0597 PROTEIN"/>
    <property type="match status" value="1"/>
</dbReference>
<evidence type="ECO:0000256" key="4">
    <source>
        <dbReference type="ARBA" id="ARBA00022989"/>
    </source>
</evidence>
<dbReference type="GO" id="GO:0022904">
    <property type="term" value="P:respiratory electron transport chain"/>
    <property type="evidence" value="ECO:0007669"/>
    <property type="project" value="InterPro"/>
</dbReference>
<evidence type="ECO:0000256" key="2">
    <source>
        <dbReference type="ARBA" id="ARBA00022475"/>
    </source>
</evidence>
<reference evidence="8 9" key="1">
    <citation type="submission" date="2019-04" db="EMBL/GenBank/DDBJ databases">
        <title>Taxonomy of novel Haliea sp. from mangrove soil of West Coast of India.</title>
        <authorList>
            <person name="Verma A."/>
            <person name="Kumar P."/>
            <person name="Krishnamurthi S."/>
        </authorList>
    </citation>
    <scope>NUCLEOTIDE SEQUENCE [LARGE SCALE GENOMIC DNA]</scope>
    <source>
        <strain evidence="8 9">SAOS-164</strain>
    </source>
</reference>
<feature type="domain" description="Cytochrome b561 bacterial/Ni-hydrogenase" evidence="7">
    <location>
        <begin position="2"/>
        <end position="160"/>
    </location>
</feature>
<dbReference type="PANTHER" id="PTHR30485">
    <property type="entry name" value="NI/FE-HYDROGENASE 1 B-TYPE CYTOCHROME SUBUNIT"/>
    <property type="match status" value="1"/>
</dbReference>
<dbReference type="GO" id="GO:0009055">
    <property type="term" value="F:electron transfer activity"/>
    <property type="evidence" value="ECO:0007669"/>
    <property type="project" value="InterPro"/>
</dbReference>
<evidence type="ECO:0000256" key="5">
    <source>
        <dbReference type="ARBA" id="ARBA00023136"/>
    </source>
</evidence>
<keyword evidence="9" id="KW-1185">Reference proteome</keyword>
<feature type="transmembrane region" description="Helical" evidence="6">
    <location>
        <begin position="90"/>
        <end position="109"/>
    </location>
</feature>
<evidence type="ECO:0000256" key="6">
    <source>
        <dbReference type="SAM" id="Phobius"/>
    </source>
</evidence>
<dbReference type="InterPro" id="IPR011577">
    <property type="entry name" value="Cyt_b561_bac/Ni-Hgenase"/>
</dbReference>
<proteinExistence type="predicted"/>
<name>A0A4Z0LZZ3_9GAMM</name>
<dbReference type="EMBL" id="SRLE01000008">
    <property type="protein sequence ID" value="TGD72982.1"/>
    <property type="molecule type" value="Genomic_DNA"/>
</dbReference>
<evidence type="ECO:0000313" key="8">
    <source>
        <dbReference type="EMBL" id="TGD72982.1"/>
    </source>
</evidence>
<comment type="subcellular location">
    <subcellularLocation>
        <location evidence="1">Cell membrane</location>
        <topology evidence="1">Multi-pass membrane protein</topology>
    </subcellularLocation>
</comment>
<comment type="caution">
    <text evidence="8">The sequence shown here is derived from an EMBL/GenBank/DDBJ whole genome shotgun (WGS) entry which is preliminary data.</text>
</comment>